<reference evidence="3 4" key="1">
    <citation type="submission" date="2015-01" db="EMBL/GenBank/DDBJ databases">
        <title>The Genome Sequence of Ochroconis gallopava CBS43764.</title>
        <authorList>
            <consortium name="The Broad Institute Genomics Platform"/>
            <person name="Cuomo C."/>
            <person name="de Hoog S."/>
            <person name="Gorbushina A."/>
            <person name="Stielow B."/>
            <person name="Teixiera M."/>
            <person name="Abouelleil A."/>
            <person name="Chapman S.B."/>
            <person name="Priest M."/>
            <person name="Young S.K."/>
            <person name="Wortman J."/>
            <person name="Nusbaum C."/>
            <person name="Birren B."/>
        </authorList>
    </citation>
    <scope>NUCLEOTIDE SEQUENCE [LARGE SCALE GENOMIC DNA]</scope>
    <source>
        <strain evidence="3 4">CBS 43764</strain>
    </source>
</reference>
<feature type="transmembrane region" description="Helical" evidence="2">
    <location>
        <begin position="238"/>
        <end position="261"/>
    </location>
</feature>
<keyword evidence="4" id="KW-1185">Reference proteome</keyword>
<keyword evidence="2" id="KW-0812">Transmembrane</keyword>
<dbReference type="Proteomes" id="UP000053259">
    <property type="component" value="Unassembled WGS sequence"/>
</dbReference>
<dbReference type="AlphaFoldDB" id="A0A0D2A4Y8"/>
<dbReference type="InParanoid" id="A0A0D2A4Y8"/>
<evidence type="ECO:0000256" key="1">
    <source>
        <dbReference type="SAM" id="MobiDB-lite"/>
    </source>
</evidence>
<dbReference type="EMBL" id="KN847554">
    <property type="protein sequence ID" value="KIW01535.1"/>
    <property type="molecule type" value="Genomic_DNA"/>
</dbReference>
<dbReference type="HOGENOM" id="CLU_080221_0_0_1"/>
<feature type="transmembrane region" description="Helical" evidence="2">
    <location>
        <begin position="77"/>
        <end position="98"/>
    </location>
</feature>
<evidence type="ECO:0000313" key="4">
    <source>
        <dbReference type="Proteomes" id="UP000053259"/>
    </source>
</evidence>
<evidence type="ECO:0000313" key="3">
    <source>
        <dbReference type="EMBL" id="KIW01535.1"/>
    </source>
</evidence>
<gene>
    <name evidence="3" type="ORF">PV09_07013</name>
</gene>
<proteinExistence type="predicted"/>
<dbReference type="OrthoDB" id="5371583at2759"/>
<protein>
    <recommendedName>
        <fullName evidence="5">MARVEL domain-containing protein</fullName>
    </recommendedName>
</protein>
<feature type="transmembrane region" description="Helical" evidence="2">
    <location>
        <begin position="136"/>
        <end position="157"/>
    </location>
</feature>
<organism evidence="3 4">
    <name type="scientific">Verruconis gallopava</name>
    <dbReference type="NCBI Taxonomy" id="253628"/>
    <lineage>
        <taxon>Eukaryota</taxon>
        <taxon>Fungi</taxon>
        <taxon>Dikarya</taxon>
        <taxon>Ascomycota</taxon>
        <taxon>Pezizomycotina</taxon>
        <taxon>Dothideomycetes</taxon>
        <taxon>Pleosporomycetidae</taxon>
        <taxon>Venturiales</taxon>
        <taxon>Sympoventuriaceae</taxon>
        <taxon>Verruconis</taxon>
    </lineage>
</organism>
<evidence type="ECO:0008006" key="5">
    <source>
        <dbReference type="Google" id="ProtNLM"/>
    </source>
</evidence>
<sequence length="284" mass="31705">MAIATYEQVPLGPPSPRATDKHGSPPTPVTPSCEKVELRKWGRPASRRASDELGEDPLERLQRDDLELKRRIRVLKIVSRVTAACLSTAVLVPLAITIHKFLSTRDQYMVVTNESAGGEPVRRTAWATQSETWPTYMYFGIAVVSLVFNSSILIAYLHSIRSANRVATLGTAFSGAVLVLNLVIWAITVALYKRRAEITRDGKHNDLWGWTCSPAAKLLQPAFKEQIDFDRYCNIQAISWYIGLVQVGSLLLTVVLYVLALRRLRSKKAVRQSLSARKNSMVNS</sequence>
<accession>A0A0D2A4Y8</accession>
<feature type="transmembrane region" description="Helical" evidence="2">
    <location>
        <begin position="169"/>
        <end position="192"/>
    </location>
</feature>
<keyword evidence="2" id="KW-0472">Membrane</keyword>
<keyword evidence="2" id="KW-1133">Transmembrane helix</keyword>
<dbReference type="PANTHER" id="PTHR42069">
    <property type="entry name" value="HYPHAL ANASTAMOSIS-8 PROTEIN"/>
    <property type="match status" value="1"/>
</dbReference>
<name>A0A0D2A4Y8_9PEZI</name>
<dbReference type="VEuPathDB" id="FungiDB:PV09_07013"/>
<dbReference type="STRING" id="253628.A0A0D2A4Y8"/>
<dbReference type="RefSeq" id="XP_016211404.1">
    <property type="nucleotide sequence ID" value="XM_016360727.1"/>
</dbReference>
<dbReference type="PANTHER" id="PTHR42069:SF1">
    <property type="entry name" value="MARVEL DOMAIN-CONTAINING PROTEIN"/>
    <property type="match status" value="1"/>
</dbReference>
<feature type="region of interest" description="Disordered" evidence="1">
    <location>
        <begin position="1"/>
        <end position="52"/>
    </location>
</feature>
<evidence type="ECO:0000256" key="2">
    <source>
        <dbReference type="SAM" id="Phobius"/>
    </source>
</evidence>
<dbReference type="GeneID" id="27314986"/>